<feature type="transmembrane region" description="Helical" evidence="7">
    <location>
        <begin position="88"/>
        <end position="113"/>
    </location>
</feature>
<evidence type="ECO:0000256" key="6">
    <source>
        <dbReference type="SAM" id="MobiDB-lite"/>
    </source>
</evidence>
<dbReference type="InterPro" id="IPR049326">
    <property type="entry name" value="Rhodopsin_dom_fungi"/>
</dbReference>
<sequence>MMDSHQPNLLACLIITFVLATTAISLRFLSRRLTGIQLWWDDWFAMAGYVIAISWMILTPFWICYGLGKHYQDITERPLDETLYMNRLLLFIAELLYAFALFFGKTSILMFYWRMFGVTNIKIAIKVLMGCAIIWIIVRTIMGIWHCIPVEAFWDVEAGGHCAINDSRFFFGTLTVHIVIDVAILTLPVIQIQKLQLPKLQKLAVMIMFMFGILSVLPPFARGRLFFFSFELTMLSLSICIAAAVIIHESVHFDAASNDFAWSMGSIIIWATAEVNLVVVSACLPTLRPAFNFILGRTPTSRTKRSSTHGYGSRGGLSSRRSVRVSTINDKRSSAGNIASAFQLDDSLQGGSWTGEIEENINAVGHSAFVSTRQREDCEDRAEYDVEGRGGVMVKNETTVHVSRAKHDDVGSSTGE</sequence>
<feature type="domain" description="Rhodopsin" evidence="8">
    <location>
        <begin position="26"/>
        <end position="291"/>
    </location>
</feature>
<keyword evidence="3 7" id="KW-1133">Transmembrane helix</keyword>
<evidence type="ECO:0000313" key="9">
    <source>
        <dbReference type="EMBL" id="KAH7312534.1"/>
    </source>
</evidence>
<evidence type="ECO:0000256" key="2">
    <source>
        <dbReference type="ARBA" id="ARBA00022692"/>
    </source>
</evidence>
<evidence type="ECO:0000256" key="1">
    <source>
        <dbReference type="ARBA" id="ARBA00004141"/>
    </source>
</evidence>
<feature type="transmembrane region" description="Helical" evidence="7">
    <location>
        <begin position="49"/>
        <end position="67"/>
    </location>
</feature>
<feature type="transmembrane region" description="Helical" evidence="7">
    <location>
        <begin position="267"/>
        <end position="287"/>
    </location>
</feature>
<proteinExistence type="inferred from homology"/>
<feature type="transmembrane region" description="Helical" evidence="7">
    <location>
        <begin position="169"/>
        <end position="191"/>
    </location>
</feature>
<evidence type="ECO:0000256" key="3">
    <source>
        <dbReference type="ARBA" id="ARBA00022989"/>
    </source>
</evidence>
<feature type="transmembrane region" description="Helical" evidence="7">
    <location>
        <begin position="203"/>
        <end position="221"/>
    </location>
</feature>
<dbReference type="PANTHER" id="PTHR33048">
    <property type="entry name" value="PTH11-LIKE INTEGRAL MEMBRANE PROTEIN (AFU_ORTHOLOGUE AFUA_5G11245)"/>
    <property type="match status" value="1"/>
</dbReference>
<comment type="subcellular location">
    <subcellularLocation>
        <location evidence="1">Membrane</location>
        <topology evidence="1">Multi-pass membrane protein</topology>
    </subcellularLocation>
</comment>
<gene>
    <name evidence="9" type="ORF">B0I35DRAFT_437242</name>
</gene>
<evidence type="ECO:0000313" key="10">
    <source>
        <dbReference type="Proteomes" id="UP000813444"/>
    </source>
</evidence>
<feature type="transmembrane region" description="Helical" evidence="7">
    <location>
        <begin position="228"/>
        <end position="247"/>
    </location>
</feature>
<keyword evidence="2 7" id="KW-0812">Transmembrane</keyword>
<dbReference type="AlphaFoldDB" id="A0A8K0SMS5"/>
<evidence type="ECO:0000256" key="7">
    <source>
        <dbReference type="SAM" id="Phobius"/>
    </source>
</evidence>
<dbReference type="Proteomes" id="UP000813444">
    <property type="component" value="Unassembled WGS sequence"/>
</dbReference>
<reference evidence="9" key="1">
    <citation type="journal article" date="2021" name="Nat. Commun.">
        <title>Genetic determinants of endophytism in the Arabidopsis root mycobiome.</title>
        <authorList>
            <person name="Mesny F."/>
            <person name="Miyauchi S."/>
            <person name="Thiergart T."/>
            <person name="Pickel B."/>
            <person name="Atanasova L."/>
            <person name="Karlsson M."/>
            <person name="Huettel B."/>
            <person name="Barry K.W."/>
            <person name="Haridas S."/>
            <person name="Chen C."/>
            <person name="Bauer D."/>
            <person name="Andreopoulos W."/>
            <person name="Pangilinan J."/>
            <person name="LaButti K."/>
            <person name="Riley R."/>
            <person name="Lipzen A."/>
            <person name="Clum A."/>
            <person name="Drula E."/>
            <person name="Henrissat B."/>
            <person name="Kohler A."/>
            <person name="Grigoriev I.V."/>
            <person name="Martin F.M."/>
            <person name="Hacquard S."/>
        </authorList>
    </citation>
    <scope>NUCLEOTIDE SEQUENCE</scope>
    <source>
        <strain evidence="9">MPI-CAGE-CH-0235</strain>
    </source>
</reference>
<dbReference type="OrthoDB" id="5421689at2759"/>
<accession>A0A8K0SMS5</accession>
<evidence type="ECO:0000259" key="8">
    <source>
        <dbReference type="Pfam" id="PF20684"/>
    </source>
</evidence>
<protein>
    <recommendedName>
        <fullName evidence="8">Rhodopsin domain-containing protein</fullName>
    </recommendedName>
</protein>
<evidence type="ECO:0000256" key="5">
    <source>
        <dbReference type="ARBA" id="ARBA00038359"/>
    </source>
</evidence>
<comment type="similarity">
    <text evidence="5">Belongs to the SAT4 family.</text>
</comment>
<evidence type="ECO:0000256" key="4">
    <source>
        <dbReference type="ARBA" id="ARBA00023136"/>
    </source>
</evidence>
<organism evidence="9 10">
    <name type="scientific">Stachybotrys elegans</name>
    <dbReference type="NCBI Taxonomy" id="80388"/>
    <lineage>
        <taxon>Eukaryota</taxon>
        <taxon>Fungi</taxon>
        <taxon>Dikarya</taxon>
        <taxon>Ascomycota</taxon>
        <taxon>Pezizomycotina</taxon>
        <taxon>Sordariomycetes</taxon>
        <taxon>Hypocreomycetidae</taxon>
        <taxon>Hypocreales</taxon>
        <taxon>Stachybotryaceae</taxon>
        <taxon>Stachybotrys</taxon>
    </lineage>
</organism>
<dbReference type="GO" id="GO:0016020">
    <property type="term" value="C:membrane"/>
    <property type="evidence" value="ECO:0007669"/>
    <property type="project" value="UniProtKB-SubCell"/>
</dbReference>
<keyword evidence="4 7" id="KW-0472">Membrane</keyword>
<dbReference type="InterPro" id="IPR052337">
    <property type="entry name" value="SAT4-like"/>
</dbReference>
<keyword evidence="10" id="KW-1185">Reference proteome</keyword>
<feature type="region of interest" description="Disordered" evidence="6">
    <location>
        <begin position="396"/>
        <end position="416"/>
    </location>
</feature>
<feature type="transmembrane region" description="Helical" evidence="7">
    <location>
        <begin position="125"/>
        <end position="148"/>
    </location>
</feature>
<comment type="caution">
    <text evidence="9">The sequence shown here is derived from an EMBL/GenBank/DDBJ whole genome shotgun (WGS) entry which is preliminary data.</text>
</comment>
<dbReference type="Pfam" id="PF20684">
    <property type="entry name" value="Fung_rhodopsin"/>
    <property type="match status" value="1"/>
</dbReference>
<dbReference type="PANTHER" id="PTHR33048:SF47">
    <property type="entry name" value="INTEGRAL MEMBRANE PROTEIN-RELATED"/>
    <property type="match status" value="1"/>
</dbReference>
<dbReference type="EMBL" id="JAGPNK010000010">
    <property type="protein sequence ID" value="KAH7312534.1"/>
    <property type="molecule type" value="Genomic_DNA"/>
</dbReference>
<name>A0A8K0SMS5_9HYPO</name>